<dbReference type="PANTHER" id="PTHR33362">
    <property type="entry name" value="SIALIC ACID TRAP TRANSPORTER PERMEASE PROTEIN SIAT-RELATED"/>
    <property type="match status" value="1"/>
</dbReference>
<evidence type="ECO:0000256" key="1">
    <source>
        <dbReference type="ARBA" id="ARBA00004429"/>
    </source>
</evidence>
<gene>
    <name evidence="13" type="ORF">REJC140_02897</name>
</gene>
<comment type="function">
    <text evidence="8">Part of the tripartite ATP-independent periplasmic (TRAP) transport system.</text>
</comment>
<feature type="transmembrane region" description="Helical" evidence="10">
    <location>
        <begin position="521"/>
        <end position="551"/>
    </location>
</feature>
<organism evidence="13 14">
    <name type="scientific">Pseudorhizobium endolithicum</name>
    <dbReference type="NCBI Taxonomy" id="1191678"/>
    <lineage>
        <taxon>Bacteria</taxon>
        <taxon>Pseudomonadati</taxon>
        <taxon>Pseudomonadota</taxon>
        <taxon>Alphaproteobacteria</taxon>
        <taxon>Hyphomicrobiales</taxon>
        <taxon>Rhizobiaceae</taxon>
        <taxon>Rhizobium/Agrobacterium group</taxon>
        <taxon>Pseudorhizobium</taxon>
    </lineage>
</organism>
<feature type="transmembrane region" description="Helical" evidence="10">
    <location>
        <begin position="81"/>
        <end position="102"/>
    </location>
</feature>
<keyword evidence="4 8" id="KW-0997">Cell inner membrane</keyword>
<dbReference type="InterPro" id="IPR010656">
    <property type="entry name" value="DctM"/>
</dbReference>
<evidence type="ECO:0000313" key="13">
    <source>
        <dbReference type="EMBL" id="CAD7030905.1"/>
    </source>
</evidence>
<comment type="caution">
    <text evidence="13">The sequence shown here is derived from an EMBL/GenBank/DDBJ whole genome shotgun (WGS) entry which is preliminary data.</text>
</comment>
<accession>A0ABM8PHV2</accession>
<dbReference type="Proteomes" id="UP000606921">
    <property type="component" value="Unassembled WGS sequence"/>
</dbReference>
<dbReference type="NCBIfam" id="TIGR00786">
    <property type="entry name" value="dctM"/>
    <property type="match status" value="1"/>
</dbReference>
<protein>
    <submittedName>
        <fullName evidence="13">ABC transporter permease</fullName>
    </submittedName>
</protein>
<feature type="transmembrane region" description="Helical" evidence="10">
    <location>
        <begin position="422"/>
        <end position="444"/>
    </location>
</feature>
<evidence type="ECO:0000256" key="2">
    <source>
        <dbReference type="ARBA" id="ARBA00022448"/>
    </source>
</evidence>
<evidence type="ECO:0000259" key="11">
    <source>
        <dbReference type="Pfam" id="PF04290"/>
    </source>
</evidence>
<dbReference type="EMBL" id="CABFWF030000008">
    <property type="protein sequence ID" value="CAD7030905.1"/>
    <property type="molecule type" value="Genomic_DNA"/>
</dbReference>
<name>A0ABM8PHV2_9HYPH</name>
<reference evidence="13 14" key="1">
    <citation type="submission" date="2020-11" db="EMBL/GenBank/DDBJ databases">
        <authorList>
            <person name="Lassalle F."/>
        </authorList>
    </citation>
    <scope>NUCLEOTIDE SEQUENCE [LARGE SCALE GENOMIC DNA]</scope>
    <source>
        <strain evidence="13 14">JC140</strain>
    </source>
</reference>
<keyword evidence="6 10" id="KW-1133">Transmembrane helix</keyword>
<feature type="transmembrane region" description="Helical" evidence="10">
    <location>
        <begin position="308"/>
        <end position="329"/>
    </location>
</feature>
<keyword evidence="3" id="KW-1003">Cell membrane</keyword>
<feature type="transmembrane region" description="Helical" evidence="10">
    <location>
        <begin position="159"/>
        <end position="179"/>
    </location>
</feature>
<dbReference type="Pfam" id="PF06808">
    <property type="entry name" value="DctM"/>
    <property type="match status" value="1"/>
</dbReference>
<comment type="subcellular location">
    <subcellularLocation>
        <location evidence="1 8">Cell inner membrane</location>
        <topology evidence="1 8">Multi-pass membrane protein</topology>
    </subcellularLocation>
</comment>
<feature type="transmembrane region" description="Helical" evidence="10">
    <location>
        <begin position="123"/>
        <end position="147"/>
    </location>
</feature>
<feature type="domain" description="TRAP C4-dicarboxylate transport system permease DctM subunit" evidence="12">
    <location>
        <begin position="226"/>
        <end position="621"/>
    </location>
</feature>
<dbReference type="Pfam" id="PF04290">
    <property type="entry name" value="DctQ"/>
    <property type="match status" value="1"/>
</dbReference>
<evidence type="ECO:0000256" key="8">
    <source>
        <dbReference type="RuleBase" id="RU369079"/>
    </source>
</evidence>
<feature type="region of interest" description="Disordered" evidence="9">
    <location>
        <begin position="1"/>
        <end position="24"/>
    </location>
</feature>
<keyword evidence="2 8" id="KW-0813">Transport</keyword>
<feature type="domain" description="Tripartite ATP-independent periplasmic transporters DctQ component" evidence="11">
    <location>
        <begin position="58"/>
        <end position="177"/>
    </location>
</feature>
<feature type="transmembrane region" description="Helical" evidence="10">
    <location>
        <begin position="480"/>
        <end position="501"/>
    </location>
</feature>
<evidence type="ECO:0000259" key="12">
    <source>
        <dbReference type="Pfam" id="PF06808"/>
    </source>
</evidence>
<feature type="transmembrane region" description="Helical" evidence="10">
    <location>
        <begin position="45"/>
        <end position="69"/>
    </location>
</feature>
<dbReference type="InterPro" id="IPR004681">
    <property type="entry name" value="TRAP_DctM"/>
</dbReference>
<sequence>MTGMQRRPAALPNSFAATLSPPADGRGPAGAAALAGRMVHRLEQLLSACAAILLMLLLGLVLVSVGLRYLLSTGIVGTEEAALWLFLALVALGMPLSLRGPLSLRLDGLTRLLPGRLKASADICADAFTAAAGFVLLAGGGAAATAMRSLSPVLGLPEAVRFACLSGGGLLLVITLLLVRISEGRAIGACLSLILAGAAVLAVPDVRIVSEWQPSMVAALAAGTGLALGAPLAHCLLVGVFLALPFGGGLGEAAIASSVAGGMSKFLLLAIPFFLLCGGLLTLSGAGARLVRLAEALVGHRKAGLAQTALLSGVLFSGASGSSVANAAFGAATFHPHLVRHGYPPERSAAIIAATSVLDNVIPPSIAFLLLAAATDLSVGALLVGGAYAGLLMALCLAVAIRLANGDSARSVRAGGDERRKALVKAVPALGLVGVVVGGIRFGVVTPTEAAALAAGYALLLAVAGRQGPAGLFSTFRRSAVEAAALGLLIGAAAPFAFLLAVDGVAGMVTNAVGTLGGNPWQVLLLCNLVLLAAGMVLDTGAAILLLGPILLPAAVAAGIDPVLFGVILVVNLMLGGLTPPVGMLVFVVSGTTGVPPATLFRAVIPYLVALLCALLALCLLTLLL</sequence>
<feature type="transmembrane region" description="Helical" evidence="10">
    <location>
        <begin position="186"/>
        <end position="204"/>
    </location>
</feature>
<dbReference type="InterPro" id="IPR055348">
    <property type="entry name" value="DctQ"/>
</dbReference>
<evidence type="ECO:0000256" key="7">
    <source>
        <dbReference type="ARBA" id="ARBA00023136"/>
    </source>
</evidence>
<feature type="transmembrane region" description="Helical" evidence="10">
    <location>
        <begin position="216"/>
        <end position="246"/>
    </location>
</feature>
<feature type="transmembrane region" description="Helical" evidence="10">
    <location>
        <begin position="450"/>
        <end position="468"/>
    </location>
</feature>
<keyword evidence="5 10" id="KW-0812">Transmembrane</keyword>
<evidence type="ECO:0000256" key="10">
    <source>
        <dbReference type="SAM" id="Phobius"/>
    </source>
</evidence>
<feature type="transmembrane region" description="Helical" evidence="10">
    <location>
        <begin position="266"/>
        <end position="288"/>
    </location>
</feature>
<evidence type="ECO:0000256" key="3">
    <source>
        <dbReference type="ARBA" id="ARBA00022475"/>
    </source>
</evidence>
<proteinExistence type="predicted"/>
<evidence type="ECO:0000256" key="4">
    <source>
        <dbReference type="ARBA" id="ARBA00022519"/>
    </source>
</evidence>
<feature type="transmembrane region" description="Helical" evidence="10">
    <location>
        <begin position="379"/>
        <end position="401"/>
    </location>
</feature>
<evidence type="ECO:0000256" key="6">
    <source>
        <dbReference type="ARBA" id="ARBA00022989"/>
    </source>
</evidence>
<feature type="transmembrane region" description="Helical" evidence="10">
    <location>
        <begin position="563"/>
        <end position="588"/>
    </location>
</feature>
<evidence type="ECO:0000313" key="14">
    <source>
        <dbReference type="Proteomes" id="UP000606921"/>
    </source>
</evidence>
<evidence type="ECO:0000256" key="5">
    <source>
        <dbReference type="ARBA" id="ARBA00022692"/>
    </source>
</evidence>
<feature type="transmembrane region" description="Helical" evidence="10">
    <location>
        <begin position="600"/>
        <end position="624"/>
    </location>
</feature>
<evidence type="ECO:0000256" key="9">
    <source>
        <dbReference type="SAM" id="MobiDB-lite"/>
    </source>
</evidence>
<keyword evidence="14" id="KW-1185">Reference proteome</keyword>
<keyword evidence="7 10" id="KW-0472">Membrane</keyword>